<keyword evidence="2 4" id="KW-0547">Nucleotide-binding</keyword>
<evidence type="ECO:0000256" key="3">
    <source>
        <dbReference type="ARBA" id="ARBA00022840"/>
    </source>
</evidence>
<dbReference type="PANTHER" id="PTHR23407">
    <property type="entry name" value="ATPASE INHIBITOR/5-FORMYLTETRAHYDROFOLATE CYCLO-LIGASE"/>
    <property type="match status" value="1"/>
</dbReference>
<gene>
    <name evidence="6" type="ORF">E4S40_07960</name>
</gene>
<evidence type="ECO:0000256" key="1">
    <source>
        <dbReference type="ARBA" id="ARBA00010638"/>
    </source>
</evidence>
<dbReference type="GO" id="GO:0046872">
    <property type="term" value="F:metal ion binding"/>
    <property type="evidence" value="ECO:0007669"/>
    <property type="project" value="UniProtKB-KW"/>
</dbReference>
<keyword evidence="3 4" id="KW-0067">ATP-binding</keyword>
<dbReference type="GO" id="GO:0005524">
    <property type="term" value="F:ATP binding"/>
    <property type="evidence" value="ECO:0007669"/>
    <property type="project" value="UniProtKB-KW"/>
</dbReference>
<proteinExistence type="inferred from homology"/>
<dbReference type="PIRSF" id="PIRSF006806">
    <property type="entry name" value="FTHF_cligase"/>
    <property type="match status" value="1"/>
</dbReference>
<organism evidence="6 7">
    <name type="scientific">Algoriphagus kandeliae</name>
    <dbReference type="NCBI Taxonomy" id="2562278"/>
    <lineage>
        <taxon>Bacteria</taxon>
        <taxon>Pseudomonadati</taxon>
        <taxon>Bacteroidota</taxon>
        <taxon>Cytophagia</taxon>
        <taxon>Cytophagales</taxon>
        <taxon>Cyclobacteriaceae</taxon>
        <taxon>Algoriphagus</taxon>
    </lineage>
</organism>
<dbReference type="PANTHER" id="PTHR23407:SF1">
    <property type="entry name" value="5-FORMYLTETRAHYDROFOLATE CYCLO-LIGASE"/>
    <property type="match status" value="1"/>
</dbReference>
<evidence type="ECO:0000256" key="2">
    <source>
        <dbReference type="ARBA" id="ARBA00022741"/>
    </source>
</evidence>
<dbReference type="RefSeq" id="WP_135072808.1">
    <property type="nucleotide sequence ID" value="NZ_SPSB01000002.1"/>
</dbReference>
<comment type="similarity">
    <text evidence="1 5">Belongs to the 5-formyltetrahydrofolate cyclo-ligase family.</text>
</comment>
<dbReference type="EMBL" id="SPSB01000002">
    <property type="protein sequence ID" value="TFV96150.1"/>
    <property type="molecule type" value="Genomic_DNA"/>
</dbReference>
<protein>
    <recommendedName>
        <fullName evidence="5">5-formyltetrahydrofolate cyclo-ligase</fullName>
        <ecNumber evidence="5">6.3.3.2</ecNumber>
    </recommendedName>
</protein>
<feature type="binding site" evidence="4">
    <location>
        <position position="59"/>
    </location>
    <ligand>
        <name>substrate</name>
    </ligand>
</feature>
<reference evidence="6 7" key="1">
    <citation type="submission" date="2019-03" db="EMBL/GenBank/DDBJ databases">
        <title>Algoriphagus sp. nov, a new strain isolated from root system soil of mangrove plant Kandelia.</title>
        <authorList>
            <person name="Yin Q."/>
            <person name="Wang K."/>
            <person name="Song Z."/>
        </authorList>
    </citation>
    <scope>NUCLEOTIDE SEQUENCE [LARGE SCALE GENOMIC DNA]</scope>
    <source>
        <strain evidence="6 7">XY-J91</strain>
    </source>
</reference>
<comment type="caution">
    <text evidence="6">The sequence shown here is derived from an EMBL/GenBank/DDBJ whole genome shotgun (WGS) entry which is preliminary data.</text>
</comment>
<dbReference type="AlphaFoldDB" id="A0A4Y9QVE4"/>
<comment type="catalytic activity">
    <reaction evidence="5">
        <text>(6S)-5-formyl-5,6,7,8-tetrahydrofolate + ATP = (6R)-5,10-methenyltetrahydrofolate + ADP + phosphate</text>
        <dbReference type="Rhea" id="RHEA:10488"/>
        <dbReference type="ChEBI" id="CHEBI:30616"/>
        <dbReference type="ChEBI" id="CHEBI:43474"/>
        <dbReference type="ChEBI" id="CHEBI:57455"/>
        <dbReference type="ChEBI" id="CHEBI:57457"/>
        <dbReference type="ChEBI" id="CHEBI:456216"/>
        <dbReference type="EC" id="6.3.3.2"/>
    </reaction>
</comment>
<dbReference type="Proteomes" id="UP000297647">
    <property type="component" value="Unassembled WGS sequence"/>
</dbReference>
<keyword evidence="6" id="KW-0436">Ligase</keyword>
<dbReference type="InterPro" id="IPR024185">
    <property type="entry name" value="FTHF_cligase-like_sf"/>
</dbReference>
<dbReference type="GO" id="GO:0030272">
    <property type="term" value="F:5-formyltetrahydrofolate cyclo-ligase activity"/>
    <property type="evidence" value="ECO:0007669"/>
    <property type="project" value="UniProtKB-EC"/>
</dbReference>
<dbReference type="GO" id="GO:0009396">
    <property type="term" value="P:folic acid-containing compound biosynthetic process"/>
    <property type="evidence" value="ECO:0007669"/>
    <property type="project" value="TreeGrafter"/>
</dbReference>
<keyword evidence="5" id="KW-0479">Metal-binding</keyword>
<accession>A0A4Y9QVE4</accession>
<name>A0A4Y9QVE4_9BACT</name>
<comment type="cofactor">
    <cofactor evidence="5">
        <name>Mg(2+)</name>
        <dbReference type="ChEBI" id="CHEBI:18420"/>
    </cofactor>
</comment>
<evidence type="ECO:0000313" key="7">
    <source>
        <dbReference type="Proteomes" id="UP000297647"/>
    </source>
</evidence>
<dbReference type="GO" id="GO:0035999">
    <property type="term" value="P:tetrahydrofolate interconversion"/>
    <property type="evidence" value="ECO:0007669"/>
    <property type="project" value="TreeGrafter"/>
</dbReference>
<dbReference type="SUPFAM" id="SSF100950">
    <property type="entry name" value="NagB/RpiA/CoA transferase-like"/>
    <property type="match status" value="1"/>
</dbReference>
<evidence type="ECO:0000313" key="6">
    <source>
        <dbReference type="EMBL" id="TFV96150.1"/>
    </source>
</evidence>
<evidence type="ECO:0000256" key="5">
    <source>
        <dbReference type="RuleBase" id="RU361279"/>
    </source>
</evidence>
<feature type="binding site" evidence="4">
    <location>
        <begin position="136"/>
        <end position="144"/>
    </location>
    <ligand>
        <name>ATP</name>
        <dbReference type="ChEBI" id="CHEBI:30616"/>
    </ligand>
</feature>
<dbReference type="EC" id="6.3.3.2" evidence="5"/>
<dbReference type="Gene3D" id="3.40.50.10420">
    <property type="entry name" value="NagB/RpiA/CoA transferase-like"/>
    <property type="match status" value="1"/>
</dbReference>
<keyword evidence="5" id="KW-0460">Magnesium</keyword>
<dbReference type="Pfam" id="PF01812">
    <property type="entry name" value="5-FTHF_cyc-lig"/>
    <property type="match status" value="1"/>
</dbReference>
<dbReference type="InterPro" id="IPR037171">
    <property type="entry name" value="NagB/RpiA_transferase-like"/>
</dbReference>
<sequence length="190" mass="22172">MISEKAEIRKEYKRKRAALSEDEKERRSGAIFIQFLAWLENWSSSKTVHMYFPIKKQGEVNTFPILHWFWESGWSVFGSLIDQETGKMVSARIPQNTHFVEDSWGIPIPQEVERVPAEKFDLILVPLLAYDQEGWRIGFGKGYYDQFLAGLDFQPVKVGLSFFDPEEKLAHEAHDIPLDYCITPEKVIRF</sequence>
<dbReference type="InterPro" id="IPR002698">
    <property type="entry name" value="FTHF_cligase"/>
</dbReference>
<keyword evidence="7" id="KW-1185">Reference proteome</keyword>
<dbReference type="OrthoDB" id="9801938at2"/>
<feature type="binding site" evidence="4">
    <location>
        <begin position="5"/>
        <end position="9"/>
    </location>
    <ligand>
        <name>ATP</name>
        <dbReference type="ChEBI" id="CHEBI:30616"/>
    </ligand>
</feature>
<evidence type="ECO:0000256" key="4">
    <source>
        <dbReference type="PIRSR" id="PIRSR006806-1"/>
    </source>
</evidence>
<dbReference type="NCBIfam" id="TIGR02727">
    <property type="entry name" value="MTHFS_bact"/>
    <property type="match status" value="1"/>
</dbReference>